<dbReference type="OrthoDB" id="9795084at2"/>
<comment type="subunit">
    <text evidence="3">Homodimer. Interacts with LigD.</text>
</comment>
<dbReference type="AlphaFoldDB" id="A0A8J3ETE8"/>
<dbReference type="GO" id="GO:0006310">
    <property type="term" value="P:DNA recombination"/>
    <property type="evidence" value="ECO:0007669"/>
    <property type="project" value="UniProtKB-KW"/>
</dbReference>
<evidence type="ECO:0000256" key="2">
    <source>
        <dbReference type="ARBA" id="ARBA00023172"/>
    </source>
</evidence>
<dbReference type="InterPro" id="IPR009187">
    <property type="entry name" value="Prok_Ku"/>
</dbReference>
<dbReference type="GO" id="GO:0003690">
    <property type="term" value="F:double-stranded DNA binding"/>
    <property type="evidence" value="ECO:0007669"/>
    <property type="project" value="UniProtKB-UniRule"/>
</dbReference>
<comment type="caution">
    <text evidence="5">The sequence shown here is derived from an EMBL/GenBank/DDBJ whole genome shotgun (WGS) entry which is preliminary data.</text>
</comment>
<protein>
    <recommendedName>
        <fullName evidence="3">Non-homologous end joining protein Ku</fullName>
    </recommendedName>
</protein>
<dbReference type="InterPro" id="IPR016194">
    <property type="entry name" value="SPOC-like_C_dom_sf"/>
</dbReference>
<dbReference type="PIRSF" id="PIRSF006493">
    <property type="entry name" value="Prok_Ku"/>
    <property type="match status" value="1"/>
</dbReference>
<organism evidence="5 6">
    <name type="scientific">Egicoccus halophilus</name>
    <dbReference type="NCBI Taxonomy" id="1670830"/>
    <lineage>
        <taxon>Bacteria</taxon>
        <taxon>Bacillati</taxon>
        <taxon>Actinomycetota</taxon>
        <taxon>Nitriliruptoria</taxon>
        <taxon>Egicoccales</taxon>
        <taxon>Egicoccaceae</taxon>
        <taxon>Egicoccus</taxon>
    </lineage>
</organism>
<proteinExistence type="inferred from homology"/>
<gene>
    <name evidence="3 5" type="primary">ku</name>
    <name evidence="5" type="ORF">GCM10011354_14280</name>
</gene>
<dbReference type="NCBIfam" id="TIGR02772">
    <property type="entry name" value="Ku_bact"/>
    <property type="match status" value="1"/>
</dbReference>
<feature type="domain" description="Ku" evidence="4">
    <location>
        <begin position="53"/>
        <end position="181"/>
    </location>
</feature>
<keyword evidence="2 3" id="KW-0233">DNA recombination</keyword>
<dbReference type="PANTHER" id="PTHR41251:SF1">
    <property type="entry name" value="NON-HOMOLOGOUS END JOINING PROTEIN KU"/>
    <property type="match status" value="1"/>
</dbReference>
<sequence>MPRAIWNGAISFGLVNIPVKLVTATQSKKVSFREVRRGDNSRIRHRKVAANDGEEVTQDQIVKGYEIAPDRYVVLDPDELKALDPGRSRAIDIEDFVDLADIEPLQYESSYYLLPGEMGGKSYELLRRAMQETGKAGVARFTLRSKQYLAVLRPVGPALAVSTLLYHDEVVSPAQLDGLPEDVEVADRELTMASSLIESMTVAWDPTRYEDEHRQRVLELIERKAEGEDLAEASTPERDAGDVVDLMAALEASLSAAKAGDEPRDAGRRDTA</sequence>
<keyword evidence="3" id="KW-0227">DNA damage</keyword>
<dbReference type="EMBL" id="BMHA01000004">
    <property type="protein sequence ID" value="GGI05474.1"/>
    <property type="molecule type" value="Genomic_DNA"/>
</dbReference>
<keyword evidence="1 3" id="KW-0238">DNA-binding</keyword>
<dbReference type="SMART" id="SM00559">
    <property type="entry name" value="Ku78"/>
    <property type="match status" value="1"/>
</dbReference>
<comment type="similarity">
    <text evidence="3">Belongs to the prokaryotic Ku family.</text>
</comment>
<dbReference type="GO" id="GO:0006303">
    <property type="term" value="P:double-strand break repair via nonhomologous end joining"/>
    <property type="evidence" value="ECO:0007669"/>
    <property type="project" value="UniProtKB-UniRule"/>
</dbReference>
<dbReference type="Pfam" id="PF02735">
    <property type="entry name" value="Ku"/>
    <property type="match status" value="1"/>
</dbReference>
<evidence type="ECO:0000313" key="6">
    <source>
        <dbReference type="Proteomes" id="UP000650511"/>
    </source>
</evidence>
<keyword evidence="6" id="KW-1185">Reference proteome</keyword>
<dbReference type="Gene3D" id="2.40.290.10">
    <property type="match status" value="1"/>
</dbReference>
<dbReference type="InterPro" id="IPR006164">
    <property type="entry name" value="DNA_bd_Ku70/Ku80"/>
</dbReference>
<dbReference type="RefSeq" id="WP_130649336.1">
    <property type="nucleotide sequence ID" value="NZ_BMHA01000004.1"/>
</dbReference>
<name>A0A8J3ETE8_9ACTN</name>
<dbReference type="CDD" id="cd00789">
    <property type="entry name" value="KU_like"/>
    <property type="match status" value="1"/>
</dbReference>
<dbReference type="HAMAP" id="MF_01875">
    <property type="entry name" value="Prokaryotic_Ku"/>
    <property type="match status" value="1"/>
</dbReference>
<keyword evidence="3" id="KW-0234">DNA repair</keyword>
<dbReference type="FunFam" id="2.40.290.10:FF:000004">
    <property type="entry name" value="Non-homologous end joining protein Ku"/>
    <property type="match status" value="1"/>
</dbReference>
<accession>A0A8J3ETE8</accession>
<dbReference type="Proteomes" id="UP000650511">
    <property type="component" value="Unassembled WGS sequence"/>
</dbReference>
<evidence type="ECO:0000313" key="5">
    <source>
        <dbReference type="EMBL" id="GGI05474.1"/>
    </source>
</evidence>
<comment type="function">
    <text evidence="3">With LigD forms a non-homologous end joining (NHEJ) DNA repair enzyme, which repairs dsDNA breaks with reduced fidelity. Binds linear dsDNA with 5'- and 3'- overhangs but not closed circular dsDNA nor ssDNA. Recruits and stimulates the ligase activity of LigD.</text>
</comment>
<dbReference type="SUPFAM" id="SSF100939">
    <property type="entry name" value="SPOC domain-like"/>
    <property type="match status" value="1"/>
</dbReference>
<evidence type="ECO:0000259" key="4">
    <source>
        <dbReference type="SMART" id="SM00559"/>
    </source>
</evidence>
<evidence type="ECO:0000256" key="3">
    <source>
        <dbReference type="HAMAP-Rule" id="MF_01875"/>
    </source>
</evidence>
<reference evidence="5" key="1">
    <citation type="journal article" date="2014" name="Int. J. Syst. Evol. Microbiol.">
        <title>Complete genome sequence of Corynebacterium casei LMG S-19264T (=DSM 44701T), isolated from a smear-ripened cheese.</title>
        <authorList>
            <consortium name="US DOE Joint Genome Institute (JGI-PGF)"/>
            <person name="Walter F."/>
            <person name="Albersmeier A."/>
            <person name="Kalinowski J."/>
            <person name="Ruckert C."/>
        </authorList>
    </citation>
    <scope>NUCLEOTIDE SEQUENCE</scope>
    <source>
        <strain evidence="5">CGMCC 1.14988</strain>
    </source>
</reference>
<evidence type="ECO:0000256" key="1">
    <source>
        <dbReference type="ARBA" id="ARBA00023125"/>
    </source>
</evidence>
<dbReference type="PANTHER" id="PTHR41251">
    <property type="entry name" value="NON-HOMOLOGOUS END JOINING PROTEIN KU"/>
    <property type="match status" value="1"/>
</dbReference>
<reference evidence="5" key="2">
    <citation type="submission" date="2020-09" db="EMBL/GenBank/DDBJ databases">
        <authorList>
            <person name="Sun Q."/>
            <person name="Zhou Y."/>
        </authorList>
    </citation>
    <scope>NUCLEOTIDE SEQUENCE</scope>
    <source>
        <strain evidence="5">CGMCC 1.14988</strain>
    </source>
</reference>